<evidence type="ECO:0000256" key="13">
    <source>
        <dbReference type="SAM" id="MobiDB-lite"/>
    </source>
</evidence>
<dbReference type="SUPFAM" id="SSF54631">
    <property type="entry name" value="CBS-domain pair"/>
    <property type="match status" value="1"/>
</dbReference>
<dbReference type="GO" id="GO:0005254">
    <property type="term" value="F:chloride channel activity"/>
    <property type="evidence" value="ECO:0007669"/>
    <property type="project" value="UniProtKB-UniRule"/>
</dbReference>
<keyword evidence="4 12" id="KW-0812">Transmembrane</keyword>
<sequence length="1266" mass="135750">MSGAPVFRLISSEEDVPEIAATSGTASARLLPAGTQSDVAVEVPPAANGGAPFGSIQQAGSSHLGDDASDEQRAGGLPTAGSSSDLWGTFSWGRGDGGGGGRRRGGGFRAALQKLFSRGSDLEAAGVNHTYSSDERAQLKQFQSIDYLAPSSRVYRAWLAQQPWSRYWDRWLMMAIIGVAVGLVGFSLHFTVHLLASTKYHSTRWLLAHTHVVVGWMFNITFSLALVYASTWLVVNVAPEAGGAGVAEVTAYLNGCFIPKILNIKTFCVKFLSAATAVGSGLPVGPEGPMIHMGAIVGAGLSQGHSTTLGIDSGLFRRFQNPKDQRDFVTAGAAMGVAVAFSAPIGGLLFVLEEIASFWQQSLGWQIFFACILAVLTSDTLRSAQAALRSGTFFGLFEKDSSTVFFEVQTQLTNHVLMVLPAAAIGIICGLCAILFTLINLKVARARTEFFKGKPAQWRMAEPCLLIVIFVTLGMMLPLFFPCTPTQCVIIQGETKPLCPQGTPDQIKRIVEESTELYTCSRTAHDSEIPPEWDPDGAGSEHGISGNITVPRSYNELATLMSVTGEDAIRHLFSRGTHREFGYAAIVCMLIFYFLGAAWTAGSAISSGVFVPMLLIGACIGRLVGLVAVDIAAAHGGGSQGAPPGVFLPPSPWAWIDPGAFALIGAGAFMGGVTRMTLALAVIMMEMSNDVRILLPAMAAIMLAKFCADAATHSLYHGLLEVKCVPFLPKEPISTISLDLLDVRAVMHAPVVTLREQMQLGDIRDVLRKTRHNGFPVVRDTPQGGVCVGLLVRDHLMKLLVEAVKRGTCQHLEVPFSDLNRQFVDATALESEVAQQMAVLEGRPLTPSHFPNDPTLWDETLDLTPYINTSAVRVPESYTLERAYLLFSTMGLRHLTVVDEHNRVRGMVTRKDLLGFKLDEAVKRARTGRASPALGSGALLESPHALGSPRLPGLSGSGSLLRYTGLSLSALAGLFTLQLLLRLVAPLTEEEAARGSGFMGRVFGPPDALPADIAAAQLRAEAFLDSVTNEYRLVLFGESVDKQTHQTRMLLLQYMDEDKIHTVDLDLEPDGRAIHEALTIYTGGGSLPRLYIEGRRHARAVLPDHAALTLGFVLGLLASSWALQMAPTPSASSEGVVLHPGPRDKLPRARVLNAVGAYRVLLFAGAKRCPLCIRTKRALQAHLAASTHLHTVELDLEPAGTRLLEELQHVGQGGTALPQLFIDGSFVAAGAELERLELSGELASLLKGSLRLRTRRLVQAAPSVGS</sequence>
<dbReference type="PROSITE" id="PS51354">
    <property type="entry name" value="GLUTAREDOXIN_2"/>
    <property type="match status" value="2"/>
</dbReference>
<evidence type="ECO:0000256" key="5">
    <source>
        <dbReference type="ARBA" id="ARBA00022737"/>
    </source>
</evidence>
<keyword evidence="16" id="KW-1185">Reference proteome</keyword>
<dbReference type="Gene3D" id="3.10.580.10">
    <property type="entry name" value="CBS-domain"/>
    <property type="match status" value="1"/>
</dbReference>
<comment type="caution">
    <text evidence="15">The sequence shown here is derived from an EMBL/GenBank/DDBJ whole genome shotgun (WGS) entry which is preliminary data.</text>
</comment>
<dbReference type="SUPFAM" id="SSF52833">
    <property type="entry name" value="Thioredoxin-like"/>
    <property type="match status" value="1"/>
</dbReference>
<keyword evidence="5" id="KW-0677">Repeat</keyword>
<dbReference type="PANTHER" id="PTHR11689:SF89">
    <property type="entry name" value="CHLORIDE CHANNEL PROTEIN"/>
    <property type="match status" value="1"/>
</dbReference>
<evidence type="ECO:0000256" key="9">
    <source>
        <dbReference type="ARBA" id="ARBA00023136"/>
    </source>
</evidence>
<feature type="region of interest" description="Disordered" evidence="13">
    <location>
        <begin position="43"/>
        <end position="90"/>
    </location>
</feature>
<keyword evidence="7 12" id="KW-0406">Ion transport</keyword>
<dbReference type="InterPro" id="IPR014743">
    <property type="entry name" value="Cl-channel_core"/>
</dbReference>
<comment type="caution">
    <text evidence="12">Lacks conserved residue(s) required for the propagation of feature annotation.</text>
</comment>
<feature type="transmembrane region" description="Helical" evidence="12">
    <location>
        <begin position="328"/>
        <end position="352"/>
    </location>
</feature>
<dbReference type="SUPFAM" id="SSF81340">
    <property type="entry name" value="Clc chloride channel"/>
    <property type="match status" value="1"/>
</dbReference>
<feature type="transmembrane region" description="Helical" evidence="12">
    <location>
        <begin position="216"/>
        <end position="235"/>
    </location>
</feature>
<dbReference type="PRINTS" id="PR00762">
    <property type="entry name" value="CLCHANNEL"/>
</dbReference>
<evidence type="ECO:0000259" key="14">
    <source>
        <dbReference type="PROSITE" id="PS51371"/>
    </source>
</evidence>
<dbReference type="Gene3D" id="1.10.3080.10">
    <property type="entry name" value="Clc chloride channel"/>
    <property type="match status" value="1"/>
</dbReference>
<protein>
    <recommendedName>
        <fullName evidence="12">Chloride channel protein</fullName>
    </recommendedName>
</protein>
<evidence type="ECO:0000256" key="7">
    <source>
        <dbReference type="ARBA" id="ARBA00023065"/>
    </source>
</evidence>
<keyword evidence="9 12" id="KW-0472">Membrane</keyword>
<dbReference type="Pfam" id="PF00654">
    <property type="entry name" value="Voltage_CLC"/>
    <property type="match status" value="1"/>
</dbReference>
<keyword evidence="10 12" id="KW-0868">Chloride</keyword>
<dbReference type="InterPro" id="IPR000644">
    <property type="entry name" value="CBS_dom"/>
</dbReference>
<evidence type="ECO:0000256" key="12">
    <source>
        <dbReference type="RuleBase" id="RU361221"/>
    </source>
</evidence>
<dbReference type="CDD" id="cd04591">
    <property type="entry name" value="CBS_pair_voltage-gated_CLC_euk_bac"/>
    <property type="match status" value="1"/>
</dbReference>
<evidence type="ECO:0000256" key="2">
    <source>
        <dbReference type="ARBA" id="ARBA00009476"/>
    </source>
</evidence>
<evidence type="ECO:0000256" key="10">
    <source>
        <dbReference type="ARBA" id="ARBA00023214"/>
    </source>
</evidence>
<comment type="similarity">
    <text evidence="2 12">Belongs to the chloride channel (TC 2.A.49) family.</text>
</comment>
<evidence type="ECO:0000256" key="3">
    <source>
        <dbReference type="ARBA" id="ARBA00022448"/>
    </source>
</evidence>
<dbReference type="InterPro" id="IPR001807">
    <property type="entry name" value="ClC"/>
</dbReference>
<feature type="transmembrane region" description="Helical" evidence="12">
    <location>
        <begin position="581"/>
        <end position="602"/>
    </location>
</feature>
<evidence type="ECO:0000256" key="11">
    <source>
        <dbReference type="PROSITE-ProRule" id="PRU00703"/>
    </source>
</evidence>
<feature type="transmembrane region" description="Helical" evidence="12">
    <location>
        <begin position="460"/>
        <end position="481"/>
    </location>
</feature>
<evidence type="ECO:0000256" key="4">
    <source>
        <dbReference type="ARBA" id="ARBA00022692"/>
    </source>
</evidence>
<evidence type="ECO:0000256" key="1">
    <source>
        <dbReference type="ARBA" id="ARBA00004141"/>
    </source>
</evidence>
<accession>A0A2P6VMV5</accession>
<dbReference type="PANTHER" id="PTHR11689">
    <property type="entry name" value="CHLORIDE CHANNEL PROTEIN CLC FAMILY MEMBER"/>
    <property type="match status" value="1"/>
</dbReference>
<feature type="transmembrane region" description="Helical" evidence="12">
    <location>
        <begin position="171"/>
        <end position="196"/>
    </location>
</feature>
<dbReference type="InterPro" id="IPR002109">
    <property type="entry name" value="Glutaredoxin"/>
</dbReference>
<evidence type="ECO:0000256" key="6">
    <source>
        <dbReference type="ARBA" id="ARBA00022989"/>
    </source>
</evidence>
<dbReference type="PROSITE" id="PS51371">
    <property type="entry name" value="CBS"/>
    <property type="match status" value="2"/>
</dbReference>
<dbReference type="AlphaFoldDB" id="A0A2P6VMV5"/>
<feature type="domain" description="CBS" evidence="14">
    <location>
        <begin position="747"/>
        <end position="806"/>
    </location>
</feature>
<dbReference type="Gene3D" id="3.40.30.10">
    <property type="entry name" value="Glutaredoxin"/>
    <property type="match status" value="2"/>
</dbReference>
<reference evidence="15 16" key="1">
    <citation type="journal article" date="2018" name="Plant J.">
        <title>Genome sequences of Chlorella sorokiniana UTEX 1602 and Micractinium conductrix SAG 241.80: implications to maltose excretion by a green alga.</title>
        <authorList>
            <person name="Arriola M.B."/>
            <person name="Velmurugan N."/>
            <person name="Zhang Y."/>
            <person name="Plunkett M.H."/>
            <person name="Hondzo H."/>
            <person name="Barney B.M."/>
        </authorList>
    </citation>
    <scope>NUCLEOTIDE SEQUENCE [LARGE SCALE GENOMIC DNA]</scope>
    <source>
        <strain evidence="15 16">SAG 241.80</strain>
    </source>
</reference>
<dbReference type="Proteomes" id="UP000239649">
    <property type="component" value="Unassembled WGS sequence"/>
</dbReference>
<dbReference type="InterPro" id="IPR046342">
    <property type="entry name" value="CBS_dom_sf"/>
</dbReference>
<evidence type="ECO:0000313" key="16">
    <source>
        <dbReference type="Proteomes" id="UP000239649"/>
    </source>
</evidence>
<evidence type="ECO:0000313" key="15">
    <source>
        <dbReference type="EMBL" id="PSC75419.1"/>
    </source>
</evidence>
<feature type="transmembrane region" description="Helical" evidence="12">
    <location>
        <begin position="416"/>
        <end position="439"/>
    </location>
</feature>
<dbReference type="Gene3D" id="3.90.1280.20">
    <property type="match status" value="1"/>
</dbReference>
<name>A0A2P6VMV5_9CHLO</name>
<dbReference type="InterPro" id="IPR036249">
    <property type="entry name" value="Thioredoxin-like_sf"/>
</dbReference>
<keyword evidence="6 12" id="KW-1133">Transmembrane helix</keyword>
<proteinExistence type="inferred from homology"/>
<dbReference type="EMBL" id="LHPF02000002">
    <property type="protein sequence ID" value="PSC75419.1"/>
    <property type="molecule type" value="Genomic_DNA"/>
</dbReference>
<dbReference type="InterPro" id="IPR051280">
    <property type="entry name" value="Cl-channel/antiporter"/>
</dbReference>
<dbReference type="GO" id="GO:0016020">
    <property type="term" value="C:membrane"/>
    <property type="evidence" value="ECO:0007669"/>
    <property type="project" value="UniProtKB-SubCell"/>
</dbReference>
<dbReference type="OrthoDB" id="428525at2759"/>
<comment type="subcellular location">
    <subcellularLocation>
        <location evidence="1 12">Membrane</location>
        <topology evidence="1 12">Multi-pass membrane protein</topology>
    </subcellularLocation>
</comment>
<dbReference type="SMART" id="SM00116">
    <property type="entry name" value="CBS"/>
    <property type="match status" value="2"/>
</dbReference>
<feature type="domain" description="CBS" evidence="14">
    <location>
        <begin position="867"/>
        <end position="924"/>
    </location>
</feature>
<feature type="compositionally biased region" description="Basic and acidic residues" evidence="13">
    <location>
        <begin position="64"/>
        <end position="73"/>
    </location>
</feature>
<gene>
    <name evidence="15" type="ORF">C2E20_1327</name>
</gene>
<dbReference type="Pfam" id="PF00571">
    <property type="entry name" value="CBS"/>
    <property type="match status" value="2"/>
</dbReference>
<feature type="transmembrane region" description="Helical" evidence="12">
    <location>
        <begin position="653"/>
        <end position="673"/>
    </location>
</feature>
<feature type="transmembrane region" description="Helical" evidence="12">
    <location>
        <begin position="609"/>
        <end position="633"/>
    </location>
</feature>
<keyword evidence="3 12" id="KW-0813">Transport</keyword>
<organism evidence="15 16">
    <name type="scientific">Micractinium conductrix</name>
    <dbReference type="NCBI Taxonomy" id="554055"/>
    <lineage>
        <taxon>Eukaryota</taxon>
        <taxon>Viridiplantae</taxon>
        <taxon>Chlorophyta</taxon>
        <taxon>core chlorophytes</taxon>
        <taxon>Trebouxiophyceae</taxon>
        <taxon>Chlorellales</taxon>
        <taxon>Chlorellaceae</taxon>
        <taxon>Chlorella clade</taxon>
        <taxon>Micractinium</taxon>
    </lineage>
</organism>
<dbReference type="Pfam" id="PF00462">
    <property type="entry name" value="Glutaredoxin"/>
    <property type="match status" value="1"/>
</dbReference>
<keyword evidence="8 11" id="KW-0129">CBS domain</keyword>
<evidence type="ECO:0000256" key="8">
    <source>
        <dbReference type="ARBA" id="ARBA00023122"/>
    </source>
</evidence>